<reference evidence="5 6" key="1">
    <citation type="submission" date="2021-12" db="EMBL/GenBank/DDBJ databases">
        <title>Genome sequencing of bacteria with rrn-lacking chromosome and rrn-plasmid.</title>
        <authorList>
            <person name="Anda M."/>
            <person name="Iwasaki W."/>
        </authorList>
    </citation>
    <scope>NUCLEOTIDE SEQUENCE [LARGE SCALE GENOMIC DNA]</scope>
    <source>
        <strain evidence="5 6">DSM 100852</strain>
    </source>
</reference>
<evidence type="ECO:0000256" key="1">
    <source>
        <dbReference type="ARBA" id="ARBA00004496"/>
    </source>
</evidence>
<dbReference type="RefSeq" id="WP_338393977.1">
    <property type="nucleotide sequence ID" value="NZ_AP025314.1"/>
</dbReference>
<dbReference type="KEGG" id="fax:FUAX_11710"/>
<keyword evidence="3" id="KW-0521">NADP</keyword>
<sequence>MNYYIITGTSRGIGKALAKYLGASPDNRIIGISRAYSLSLQNYKHVEADLADIPALLRNVDSLLEVPDDATSVTLVNNAGTIGEIGHLGSISDESIDYAMRLNVTSPMILTNAFMRLFANRNVAKCVINISSGAARNAYDGWSSYCASKAALDMLGMVLAQETALDESDMNVYSIAPGVVDTEMQARVRSSNGQGFRSKQIFVDMKEKGQLASPESVAEKLARVIQHPEEFGDLLIDFWEPAE</sequence>
<evidence type="ECO:0000313" key="5">
    <source>
        <dbReference type="EMBL" id="BDD08739.1"/>
    </source>
</evidence>
<keyword evidence="4" id="KW-0560">Oxidoreductase</keyword>
<dbReference type="Pfam" id="PF00106">
    <property type="entry name" value="adh_short"/>
    <property type="match status" value="1"/>
</dbReference>
<dbReference type="InterPro" id="IPR020904">
    <property type="entry name" value="Sc_DH/Rdtase_CS"/>
</dbReference>
<dbReference type="GO" id="GO:0006729">
    <property type="term" value="P:tetrahydrobiopterin biosynthetic process"/>
    <property type="evidence" value="ECO:0007669"/>
    <property type="project" value="TreeGrafter"/>
</dbReference>
<accession>A0AAU9CQP7</accession>
<organism evidence="5 6">
    <name type="scientific">Fulvitalea axinellae</name>
    <dbReference type="NCBI Taxonomy" id="1182444"/>
    <lineage>
        <taxon>Bacteria</taxon>
        <taxon>Pseudomonadati</taxon>
        <taxon>Bacteroidota</taxon>
        <taxon>Cytophagia</taxon>
        <taxon>Cytophagales</taxon>
        <taxon>Persicobacteraceae</taxon>
        <taxon>Fulvitalea</taxon>
    </lineage>
</organism>
<evidence type="ECO:0000256" key="3">
    <source>
        <dbReference type="ARBA" id="ARBA00022857"/>
    </source>
</evidence>
<proteinExistence type="predicted"/>
<dbReference type="Gene3D" id="3.40.50.720">
    <property type="entry name" value="NAD(P)-binding Rossmann-like Domain"/>
    <property type="match status" value="1"/>
</dbReference>
<dbReference type="AlphaFoldDB" id="A0AAU9CQP7"/>
<evidence type="ECO:0000256" key="4">
    <source>
        <dbReference type="ARBA" id="ARBA00023002"/>
    </source>
</evidence>
<dbReference type="InterPro" id="IPR036291">
    <property type="entry name" value="NAD(P)-bd_dom_sf"/>
</dbReference>
<dbReference type="Proteomes" id="UP001348817">
    <property type="component" value="Chromosome"/>
</dbReference>
<dbReference type="SUPFAM" id="SSF51735">
    <property type="entry name" value="NAD(P)-binding Rossmann-fold domains"/>
    <property type="match status" value="1"/>
</dbReference>
<evidence type="ECO:0000313" key="6">
    <source>
        <dbReference type="Proteomes" id="UP001348817"/>
    </source>
</evidence>
<keyword evidence="2" id="KW-0963">Cytoplasm</keyword>
<dbReference type="PANTHER" id="PTHR44085">
    <property type="entry name" value="SEPIAPTERIN REDUCTASE"/>
    <property type="match status" value="1"/>
</dbReference>
<protein>
    <submittedName>
        <fullName evidence="5">Short-chain dehydrogenase</fullName>
    </submittedName>
</protein>
<dbReference type="PROSITE" id="PS00061">
    <property type="entry name" value="ADH_SHORT"/>
    <property type="match status" value="1"/>
</dbReference>
<name>A0AAU9CQP7_9BACT</name>
<dbReference type="GO" id="GO:0004757">
    <property type="term" value="F:sepiapterin reductase (NADP+) activity"/>
    <property type="evidence" value="ECO:0007669"/>
    <property type="project" value="TreeGrafter"/>
</dbReference>
<dbReference type="PRINTS" id="PR00081">
    <property type="entry name" value="GDHRDH"/>
</dbReference>
<dbReference type="EMBL" id="AP025314">
    <property type="protein sequence ID" value="BDD08739.1"/>
    <property type="molecule type" value="Genomic_DNA"/>
</dbReference>
<dbReference type="PANTHER" id="PTHR44085:SF2">
    <property type="entry name" value="SEPIAPTERIN REDUCTASE"/>
    <property type="match status" value="1"/>
</dbReference>
<dbReference type="GO" id="GO:0005737">
    <property type="term" value="C:cytoplasm"/>
    <property type="evidence" value="ECO:0007669"/>
    <property type="project" value="UniProtKB-SubCell"/>
</dbReference>
<keyword evidence="6" id="KW-1185">Reference proteome</keyword>
<comment type="subcellular location">
    <subcellularLocation>
        <location evidence="1">Cytoplasm</location>
    </subcellularLocation>
</comment>
<gene>
    <name evidence="5" type="ORF">FUAX_11710</name>
</gene>
<dbReference type="InterPro" id="IPR051721">
    <property type="entry name" value="Biopterin_syn/organic_redct"/>
</dbReference>
<evidence type="ECO:0000256" key="2">
    <source>
        <dbReference type="ARBA" id="ARBA00022490"/>
    </source>
</evidence>
<dbReference type="InterPro" id="IPR002347">
    <property type="entry name" value="SDR_fam"/>
</dbReference>